<dbReference type="InterPro" id="IPR045175">
    <property type="entry name" value="M28_fam"/>
</dbReference>
<sequence length="319" mass="36061">MAKYWLWVIITLSSSCSIKPLDTVPSAPTPYNALLQHLHYLSSANLRGRQVGTTGNKKAQNYIVQQLVTANVAPFAGSYLAPFSIKRAFNTTQASNVIGLIRGREFDDKYIVLSAHFDHIGARGSKIYSGADDNASGTAALLEFAKWLQREPLKHSVILLFTDAEEVNLNGAKFFIKDNTHLVNKIVLNINLDMIAGTKATKRLHYVSRKLKQVLSDETISRLQQTTSPIKIVKGFKSKGRRLSQVTSWQMASDHGAFYQQGIPFIYYGVGLHHHYHQPSDSYENINHEFFTLASHVILKQIRFIDENLYFNAQRYSER</sequence>
<dbReference type="Gene3D" id="3.40.630.10">
    <property type="entry name" value="Zn peptidases"/>
    <property type="match status" value="1"/>
</dbReference>
<name>A0A1H7MTG3_9GAMM</name>
<dbReference type="PANTHER" id="PTHR12147">
    <property type="entry name" value="METALLOPEPTIDASE M28 FAMILY MEMBER"/>
    <property type="match status" value="1"/>
</dbReference>
<dbReference type="PANTHER" id="PTHR12147:SF26">
    <property type="entry name" value="PEPTIDASE M28 DOMAIN-CONTAINING PROTEIN"/>
    <property type="match status" value="1"/>
</dbReference>
<keyword evidence="3" id="KW-1185">Reference proteome</keyword>
<dbReference type="RefSeq" id="WP_085284808.1">
    <property type="nucleotide sequence ID" value="NZ_FOBI01000006.1"/>
</dbReference>
<dbReference type="STRING" id="641665.GCA_002104455_03303"/>
<dbReference type="GO" id="GO:0008235">
    <property type="term" value="F:metalloexopeptidase activity"/>
    <property type="evidence" value="ECO:0007669"/>
    <property type="project" value="InterPro"/>
</dbReference>
<evidence type="ECO:0000259" key="1">
    <source>
        <dbReference type="Pfam" id="PF04389"/>
    </source>
</evidence>
<organism evidence="2 3">
    <name type="scientific">Colwellia chukchiensis</name>
    <dbReference type="NCBI Taxonomy" id="641665"/>
    <lineage>
        <taxon>Bacteria</taxon>
        <taxon>Pseudomonadati</taxon>
        <taxon>Pseudomonadota</taxon>
        <taxon>Gammaproteobacteria</taxon>
        <taxon>Alteromonadales</taxon>
        <taxon>Colwelliaceae</taxon>
        <taxon>Colwellia</taxon>
    </lineage>
</organism>
<dbReference type="AlphaFoldDB" id="A0A1H7MTG3"/>
<gene>
    <name evidence="2" type="ORF">SAMN05216262_106127</name>
</gene>
<dbReference type="InterPro" id="IPR007484">
    <property type="entry name" value="Peptidase_M28"/>
</dbReference>
<reference evidence="3" key="1">
    <citation type="submission" date="2016-10" db="EMBL/GenBank/DDBJ databases">
        <authorList>
            <person name="Varghese N."/>
            <person name="Submissions S."/>
        </authorList>
    </citation>
    <scope>NUCLEOTIDE SEQUENCE [LARGE SCALE GENOMIC DNA]</scope>
    <source>
        <strain evidence="3">CGMCC 1.9127</strain>
    </source>
</reference>
<feature type="domain" description="Peptidase M28" evidence="1">
    <location>
        <begin position="96"/>
        <end position="299"/>
    </location>
</feature>
<dbReference type="PROSITE" id="PS51257">
    <property type="entry name" value="PROKAR_LIPOPROTEIN"/>
    <property type="match status" value="1"/>
</dbReference>
<dbReference type="Pfam" id="PF04389">
    <property type="entry name" value="Peptidase_M28"/>
    <property type="match status" value="1"/>
</dbReference>
<dbReference type="Proteomes" id="UP000199297">
    <property type="component" value="Unassembled WGS sequence"/>
</dbReference>
<protein>
    <submittedName>
        <fullName evidence="2">Peptidase family M28</fullName>
    </submittedName>
</protein>
<dbReference type="GO" id="GO:0006508">
    <property type="term" value="P:proteolysis"/>
    <property type="evidence" value="ECO:0007669"/>
    <property type="project" value="InterPro"/>
</dbReference>
<evidence type="ECO:0000313" key="2">
    <source>
        <dbReference type="EMBL" id="SEL14514.1"/>
    </source>
</evidence>
<evidence type="ECO:0000313" key="3">
    <source>
        <dbReference type="Proteomes" id="UP000199297"/>
    </source>
</evidence>
<dbReference type="SUPFAM" id="SSF53187">
    <property type="entry name" value="Zn-dependent exopeptidases"/>
    <property type="match status" value="1"/>
</dbReference>
<proteinExistence type="predicted"/>
<dbReference type="OrthoDB" id="1521787at2"/>
<dbReference type="EMBL" id="FOBI01000006">
    <property type="protein sequence ID" value="SEL14514.1"/>
    <property type="molecule type" value="Genomic_DNA"/>
</dbReference>
<accession>A0A1H7MTG3</accession>